<evidence type="ECO:0000256" key="2">
    <source>
        <dbReference type="ARBA" id="ARBA00022617"/>
    </source>
</evidence>
<comment type="similarity">
    <text evidence="1 7">Belongs to the cytochrome P450 family.</text>
</comment>
<protein>
    <submittedName>
        <fullName evidence="8">Cytochrome P450</fullName>
    </submittedName>
</protein>
<accession>A0ABX8VPU6</accession>
<dbReference type="PANTHER" id="PTHR24291:SF50">
    <property type="entry name" value="BIFUNCTIONAL ALBAFLAVENONE MONOOXYGENASE_TERPENE SYNTHASE"/>
    <property type="match status" value="1"/>
</dbReference>
<proteinExistence type="inferred from homology"/>
<evidence type="ECO:0000256" key="3">
    <source>
        <dbReference type="ARBA" id="ARBA00022723"/>
    </source>
</evidence>
<evidence type="ECO:0000313" key="8">
    <source>
        <dbReference type="EMBL" id="QYL17479.1"/>
    </source>
</evidence>
<dbReference type="InterPro" id="IPR002401">
    <property type="entry name" value="Cyt_P450_E_grp-I"/>
</dbReference>
<dbReference type="EMBL" id="CP080333">
    <property type="protein sequence ID" value="QYL17479.1"/>
    <property type="molecule type" value="Genomic_DNA"/>
</dbReference>
<dbReference type="PRINTS" id="PR00463">
    <property type="entry name" value="EP450I"/>
</dbReference>
<dbReference type="PROSITE" id="PS00086">
    <property type="entry name" value="CYTOCHROME_P450"/>
    <property type="match status" value="1"/>
</dbReference>
<dbReference type="InterPro" id="IPR017972">
    <property type="entry name" value="Cyt_P450_CS"/>
</dbReference>
<evidence type="ECO:0000256" key="6">
    <source>
        <dbReference type="ARBA" id="ARBA00023033"/>
    </source>
</evidence>
<evidence type="ECO:0000256" key="5">
    <source>
        <dbReference type="ARBA" id="ARBA00023004"/>
    </source>
</evidence>
<gene>
    <name evidence="8" type="ORF">K0O64_02555</name>
</gene>
<dbReference type="SUPFAM" id="SSF48264">
    <property type="entry name" value="Cytochrome P450"/>
    <property type="match status" value="1"/>
</dbReference>
<dbReference type="PRINTS" id="PR00385">
    <property type="entry name" value="P450"/>
</dbReference>
<keyword evidence="6 7" id="KW-0503">Monooxygenase</keyword>
<dbReference type="InterPro" id="IPR050196">
    <property type="entry name" value="Cytochrome_P450_Monoox"/>
</dbReference>
<dbReference type="Pfam" id="PF00067">
    <property type="entry name" value="p450"/>
    <property type="match status" value="1"/>
</dbReference>
<evidence type="ECO:0000256" key="4">
    <source>
        <dbReference type="ARBA" id="ARBA00023002"/>
    </source>
</evidence>
<dbReference type="PANTHER" id="PTHR24291">
    <property type="entry name" value="CYTOCHROME P450 FAMILY 4"/>
    <property type="match status" value="1"/>
</dbReference>
<keyword evidence="4 7" id="KW-0560">Oxidoreductase</keyword>
<evidence type="ECO:0000313" key="9">
    <source>
        <dbReference type="Proteomes" id="UP000825367"/>
    </source>
</evidence>
<dbReference type="Gene3D" id="1.10.630.10">
    <property type="entry name" value="Cytochrome P450"/>
    <property type="match status" value="1"/>
</dbReference>
<evidence type="ECO:0000256" key="1">
    <source>
        <dbReference type="ARBA" id="ARBA00010617"/>
    </source>
</evidence>
<keyword evidence="3 7" id="KW-0479">Metal-binding</keyword>
<dbReference type="RefSeq" id="WP_220046015.1">
    <property type="nucleotide sequence ID" value="NZ_BAAAVX010000004.1"/>
</dbReference>
<reference evidence="8 9" key="1">
    <citation type="submission" date="2021-07" db="EMBL/GenBank/DDBJ databases">
        <title>Whole genome sequencing of non-tuberculosis mycobacteria type-strains.</title>
        <authorList>
            <person name="Igarashi Y."/>
            <person name="Osugi A."/>
            <person name="Mitarai S."/>
        </authorList>
    </citation>
    <scope>NUCLEOTIDE SEQUENCE [LARGE SCALE GENOMIC DNA]</scope>
    <source>
        <strain evidence="8 9">JCM 16370</strain>
    </source>
</reference>
<keyword evidence="5 7" id="KW-0408">Iron</keyword>
<name>A0ABX8VPU6_9MYCO</name>
<evidence type="ECO:0000256" key="7">
    <source>
        <dbReference type="RuleBase" id="RU000461"/>
    </source>
</evidence>
<organism evidence="8 9">
    <name type="scientific">Mycolicibacterium pallens</name>
    <dbReference type="NCBI Taxonomy" id="370524"/>
    <lineage>
        <taxon>Bacteria</taxon>
        <taxon>Bacillati</taxon>
        <taxon>Actinomycetota</taxon>
        <taxon>Actinomycetes</taxon>
        <taxon>Mycobacteriales</taxon>
        <taxon>Mycobacteriaceae</taxon>
        <taxon>Mycolicibacterium</taxon>
    </lineage>
</organism>
<keyword evidence="9" id="KW-1185">Reference proteome</keyword>
<sequence length="455" mass="49932">MTQAPSSGGLDSLPLAPVNPMPLRQRLKAVKEFSTGTERLRDAGGPVTRFTVGPRWLMPPMVLVTSPGALRDVLSIKDGSVDKTSPVFDEMRRIIGANLADLPYEPWRPRRRTIQPVFTKQRVREFGGHMAQAADSVCAAWPDGGEVDLDAESRALTLRALGLSVLGMDLEARADDVAEPLRVALSYAISRATRPVRAPRWLPTPARRRAREASAKLHRLAGDIVSECRRDPHRVAPLVHALIAAEDPETGKRLSDSEICDEIIIFLFAGHDTTATTLAYALWALGHDPTCQDRVVAEVAALPDRPLNPDDLPSLGYTAQVVRESLRLCPPAPTGTRMACRDLEVGGYRVEAGTMVVLGRMAVQRDPALWDDPLRFNPDRFGPDAAKKLERWQYIPFGGGPRSCIGDHFAMLEVTLALASIIRQAEIASLEPDFPLALHFTMIAGAPIRARIRKR</sequence>
<dbReference type="InterPro" id="IPR036396">
    <property type="entry name" value="Cyt_P450_sf"/>
</dbReference>
<keyword evidence="2 7" id="KW-0349">Heme</keyword>
<dbReference type="InterPro" id="IPR001128">
    <property type="entry name" value="Cyt_P450"/>
</dbReference>
<dbReference type="Proteomes" id="UP000825367">
    <property type="component" value="Chromosome"/>
</dbReference>